<proteinExistence type="predicted"/>
<reference evidence="2" key="2">
    <citation type="submission" date="2023-04" db="EMBL/GenBank/DDBJ databases">
        <authorList>
            <person name="Bruccoleri R.E."/>
            <person name="Oakeley E.J."/>
            <person name="Faust A.-M."/>
            <person name="Dessus-Babus S."/>
            <person name="Altorfer M."/>
            <person name="Burckhardt D."/>
            <person name="Oertli M."/>
            <person name="Naumann U."/>
            <person name="Petersen F."/>
            <person name="Wong J."/>
        </authorList>
    </citation>
    <scope>NUCLEOTIDE SEQUENCE</scope>
    <source>
        <strain evidence="2">GSM-AAB239-AS_SAM_17_03QT</strain>
        <tissue evidence="2">Leaf</tissue>
    </source>
</reference>
<dbReference type="AlphaFoldDB" id="A0AAX6F2Z9"/>
<gene>
    <name evidence="2" type="ORF">M6B38_104675</name>
</gene>
<feature type="transmembrane region" description="Helical" evidence="1">
    <location>
        <begin position="300"/>
        <end position="322"/>
    </location>
</feature>
<protein>
    <submittedName>
        <fullName evidence="2">Uncharacterized protein</fullName>
    </submittedName>
</protein>
<feature type="transmembrane region" description="Helical" evidence="1">
    <location>
        <begin position="259"/>
        <end position="280"/>
    </location>
</feature>
<dbReference type="EMBL" id="JANAVB010032220">
    <property type="protein sequence ID" value="KAJ6810790.1"/>
    <property type="molecule type" value="Genomic_DNA"/>
</dbReference>
<dbReference type="PANTHER" id="PTHR33133">
    <property type="entry name" value="OS08G0107100 PROTEIN-RELATED"/>
    <property type="match status" value="1"/>
</dbReference>
<keyword evidence="1" id="KW-0472">Membrane</keyword>
<feature type="transmembrane region" description="Helical" evidence="1">
    <location>
        <begin position="166"/>
        <end position="192"/>
    </location>
</feature>
<feature type="transmembrane region" description="Helical" evidence="1">
    <location>
        <begin position="53"/>
        <end position="75"/>
    </location>
</feature>
<organism evidence="2 3">
    <name type="scientific">Iris pallida</name>
    <name type="common">Sweet iris</name>
    <dbReference type="NCBI Taxonomy" id="29817"/>
    <lineage>
        <taxon>Eukaryota</taxon>
        <taxon>Viridiplantae</taxon>
        <taxon>Streptophyta</taxon>
        <taxon>Embryophyta</taxon>
        <taxon>Tracheophyta</taxon>
        <taxon>Spermatophyta</taxon>
        <taxon>Magnoliopsida</taxon>
        <taxon>Liliopsida</taxon>
        <taxon>Asparagales</taxon>
        <taxon>Iridaceae</taxon>
        <taxon>Iridoideae</taxon>
        <taxon>Irideae</taxon>
        <taxon>Iris</taxon>
    </lineage>
</organism>
<feature type="transmembrane region" description="Helical" evidence="1">
    <location>
        <begin position="212"/>
        <end position="238"/>
    </location>
</feature>
<reference evidence="2" key="1">
    <citation type="journal article" date="2023" name="GigaByte">
        <title>Genome assembly of the bearded iris, Iris pallida Lam.</title>
        <authorList>
            <person name="Bruccoleri R.E."/>
            <person name="Oakeley E.J."/>
            <person name="Faust A.M.E."/>
            <person name="Altorfer M."/>
            <person name="Dessus-Babus S."/>
            <person name="Burckhardt D."/>
            <person name="Oertli M."/>
            <person name="Naumann U."/>
            <person name="Petersen F."/>
            <person name="Wong J."/>
        </authorList>
    </citation>
    <scope>NUCLEOTIDE SEQUENCE</scope>
    <source>
        <strain evidence="2">GSM-AAB239-AS_SAM_17_03QT</strain>
    </source>
</reference>
<dbReference type="PANTHER" id="PTHR33133:SF1">
    <property type="entry name" value="EXPRESSED PROTEIN-RELATED"/>
    <property type="match status" value="1"/>
</dbReference>
<name>A0AAX6F2Z9_IRIPA</name>
<evidence type="ECO:0000313" key="3">
    <source>
        <dbReference type="Proteomes" id="UP001140949"/>
    </source>
</evidence>
<keyword evidence="1" id="KW-1133">Transmembrane helix</keyword>
<keyword evidence="3" id="KW-1185">Reference proteome</keyword>
<evidence type="ECO:0000256" key="1">
    <source>
        <dbReference type="SAM" id="Phobius"/>
    </source>
</evidence>
<evidence type="ECO:0000313" key="2">
    <source>
        <dbReference type="EMBL" id="KAJ6810790.1"/>
    </source>
</evidence>
<sequence length="362" mass="39535">MPMSPHRHHHHHHQQLTNLQEMEPHAATSLPPMNALEILRETVRLLRSSPLPFLSALLLLLCPVSAALLSVEPLLLRHHVLRLSRRLLLLLARSGLPVRHLLLHQLSHHLSGALLSSLLCLPLLLSLLLPARSLVSFSVASLLYSRSSAPFSLPRFLSHLRRVYPRLLLTYALSSLLLLSLLLLFLAALAFACNSFSLLLAYPPDLTIYPALLVLLVFSVIYAHLMIICNLAAVISVLEDASSGLRALLCSVRLIEGQTQAGLLIFLGSTIGLAFVEGLFEHRVKTLSYGDGSSRIWEGPLLVLMYSFVVLIDFMMSAVFYFTCRSSGVASVEGMANGGGGGSGGAERHSLVGGVEMERISE</sequence>
<comment type="caution">
    <text evidence="2">The sequence shown here is derived from an EMBL/GenBank/DDBJ whole genome shotgun (WGS) entry which is preliminary data.</text>
</comment>
<keyword evidence="1" id="KW-0812">Transmembrane</keyword>
<accession>A0AAX6F2Z9</accession>
<dbReference type="Proteomes" id="UP001140949">
    <property type="component" value="Unassembled WGS sequence"/>
</dbReference>